<accession>A0A2P2QI61</accession>
<sequence length="45" mass="5394">MRNSKKRILTFSQKKRHNLAPLNFKFLSFHKFPTRPISQTDYSSP</sequence>
<protein>
    <submittedName>
        <fullName evidence="1">Uncharacterized protein</fullName>
    </submittedName>
</protein>
<dbReference type="EMBL" id="GGEC01086187">
    <property type="protein sequence ID" value="MBX66671.1"/>
    <property type="molecule type" value="Transcribed_RNA"/>
</dbReference>
<proteinExistence type="predicted"/>
<reference evidence="1" key="1">
    <citation type="submission" date="2018-02" db="EMBL/GenBank/DDBJ databases">
        <title>Rhizophora mucronata_Transcriptome.</title>
        <authorList>
            <person name="Meera S.P."/>
            <person name="Sreeshan A."/>
            <person name="Augustine A."/>
        </authorList>
    </citation>
    <scope>NUCLEOTIDE SEQUENCE</scope>
    <source>
        <tissue evidence="1">Leaf</tissue>
    </source>
</reference>
<evidence type="ECO:0000313" key="1">
    <source>
        <dbReference type="EMBL" id="MBX66671.1"/>
    </source>
</evidence>
<dbReference type="AlphaFoldDB" id="A0A2P2QI61"/>
<name>A0A2P2QI61_RHIMU</name>
<organism evidence="1">
    <name type="scientific">Rhizophora mucronata</name>
    <name type="common">Asiatic mangrove</name>
    <dbReference type="NCBI Taxonomy" id="61149"/>
    <lineage>
        <taxon>Eukaryota</taxon>
        <taxon>Viridiplantae</taxon>
        <taxon>Streptophyta</taxon>
        <taxon>Embryophyta</taxon>
        <taxon>Tracheophyta</taxon>
        <taxon>Spermatophyta</taxon>
        <taxon>Magnoliopsida</taxon>
        <taxon>eudicotyledons</taxon>
        <taxon>Gunneridae</taxon>
        <taxon>Pentapetalae</taxon>
        <taxon>rosids</taxon>
        <taxon>fabids</taxon>
        <taxon>Malpighiales</taxon>
        <taxon>Rhizophoraceae</taxon>
        <taxon>Rhizophora</taxon>
    </lineage>
</organism>